<evidence type="ECO:0000259" key="6">
    <source>
        <dbReference type="PROSITE" id="PS50850"/>
    </source>
</evidence>
<feature type="transmembrane region" description="Helical" evidence="5">
    <location>
        <begin position="35"/>
        <end position="58"/>
    </location>
</feature>
<evidence type="ECO:0000313" key="8">
    <source>
        <dbReference type="Proteomes" id="UP000229554"/>
    </source>
</evidence>
<dbReference type="InterPro" id="IPR011701">
    <property type="entry name" value="MFS"/>
</dbReference>
<evidence type="ECO:0000256" key="1">
    <source>
        <dbReference type="ARBA" id="ARBA00004141"/>
    </source>
</evidence>
<feature type="transmembrane region" description="Helical" evidence="5">
    <location>
        <begin position="237"/>
        <end position="261"/>
    </location>
</feature>
<proteinExistence type="predicted"/>
<dbReference type="PROSITE" id="PS00216">
    <property type="entry name" value="SUGAR_TRANSPORT_1"/>
    <property type="match status" value="1"/>
</dbReference>
<evidence type="ECO:0000256" key="3">
    <source>
        <dbReference type="ARBA" id="ARBA00022989"/>
    </source>
</evidence>
<dbReference type="GO" id="GO:0016020">
    <property type="term" value="C:membrane"/>
    <property type="evidence" value="ECO:0007669"/>
    <property type="project" value="UniProtKB-SubCell"/>
</dbReference>
<keyword evidence="2 5" id="KW-0812">Transmembrane</keyword>
<feature type="domain" description="Major facilitator superfamily (MFS) profile" evidence="6">
    <location>
        <begin position="1"/>
        <end position="383"/>
    </location>
</feature>
<comment type="caution">
    <text evidence="7">The sequence shown here is derived from an EMBL/GenBank/DDBJ whole genome shotgun (WGS) entry which is preliminary data.</text>
</comment>
<accession>A0A2M8KRB2</accession>
<dbReference type="InterPro" id="IPR053160">
    <property type="entry name" value="MFS_DHA3_Transporter"/>
</dbReference>
<dbReference type="SUPFAM" id="SSF103473">
    <property type="entry name" value="MFS general substrate transporter"/>
    <property type="match status" value="1"/>
</dbReference>
<dbReference type="Gene3D" id="1.20.1250.20">
    <property type="entry name" value="MFS general substrate transporter like domains"/>
    <property type="match status" value="1"/>
</dbReference>
<evidence type="ECO:0000256" key="4">
    <source>
        <dbReference type="ARBA" id="ARBA00023136"/>
    </source>
</evidence>
<feature type="transmembrane region" description="Helical" evidence="5">
    <location>
        <begin position="70"/>
        <end position="98"/>
    </location>
</feature>
<dbReference type="InterPro" id="IPR020846">
    <property type="entry name" value="MFS_dom"/>
</dbReference>
<feature type="transmembrane region" description="Helical" evidence="5">
    <location>
        <begin position="327"/>
        <end position="348"/>
    </location>
</feature>
<feature type="transmembrane region" description="Helical" evidence="5">
    <location>
        <begin position="160"/>
        <end position="179"/>
    </location>
</feature>
<name>A0A2M8KRB2_9BACT</name>
<keyword evidence="3 5" id="KW-1133">Transmembrane helix</keyword>
<dbReference type="AlphaFoldDB" id="A0A2M8KRB2"/>
<sequence>MHKNIKLLALFNFFTDFHLFSAILIIYFAQVTGSYALGMSLFSVAMISSALFEVPTGVFSDYIGRKKTMVLGAVCAVLSITFYAIGTNYWILFIGALFEGLRRAWYSGNNDALLYETLSNSNRKDDYDHYLGKTSAMFQVAAAIGIIIGGFIAVWSFSLVMWLSVIPQVICLIISLLIVEPPRHNNHSSNIYSHLIVAAKKIWVNRKLKLLSINSIIGFAVGESTYQFRAAFVNTLWPLWAVGFSKVLSSIGAAISYWYSGKLIRKIGAFRLLLISNIYGKVINIGSVAIATVISPILLSSTSLFYGATGVANSKLMQKEFTNEQRATLGSINSFMGNLAFGVFAVILGILADKLGPTKALLIAYIFSLPTVFINWTLFKNNKNE</sequence>
<evidence type="ECO:0000313" key="7">
    <source>
        <dbReference type="EMBL" id="PJE62461.1"/>
    </source>
</evidence>
<protein>
    <recommendedName>
        <fullName evidence="6">Major facilitator superfamily (MFS) profile domain-containing protein</fullName>
    </recommendedName>
</protein>
<gene>
    <name evidence="7" type="ORF">COU88_04880</name>
</gene>
<dbReference type="Pfam" id="PF07690">
    <property type="entry name" value="MFS_1"/>
    <property type="match status" value="1"/>
</dbReference>
<dbReference type="InterPro" id="IPR005829">
    <property type="entry name" value="Sugar_transporter_CS"/>
</dbReference>
<reference evidence="8" key="1">
    <citation type="submission" date="2017-09" db="EMBL/GenBank/DDBJ databases">
        <title>Depth-based differentiation of microbial function through sediment-hosted aquifers and enrichment of novel symbionts in the deep terrestrial subsurface.</title>
        <authorList>
            <person name="Probst A.J."/>
            <person name="Ladd B."/>
            <person name="Jarett J.K."/>
            <person name="Geller-Mcgrath D.E."/>
            <person name="Sieber C.M.K."/>
            <person name="Emerson J.B."/>
            <person name="Anantharaman K."/>
            <person name="Thomas B.C."/>
            <person name="Malmstrom R."/>
            <person name="Stieglmeier M."/>
            <person name="Klingl A."/>
            <person name="Woyke T."/>
            <person name="Ryan C.M."/>
            <person name="Banfield J.F."/>
        </authorList>
    </citation>
    <scope>NUCLEOTIDE SEQUENCE [LARGE SCALE GENOMIC DNA]</scope>
</reference>
<evidence type="ECO:0000256" key="5">
    <source>
        <dbReference type="SAM" id="Phobius"/>
    </source>
</evidence>
<organism evidence="7 8">
    <name type="scientific">Candidatus Roizmanbacteria bacterium CG10_big_fil_rev_8_21_14_0_10_39_6</name>
    <dbReference type="NCBI Taxonomy" id="1974853"/>
    <lineage>
        <taxon>Bacteria</taxon>
        <taxon>Candidatus Roizmaniibacteriota</taxon>
    </lineage>
</organism>
<dbReference type="EMBL" id="PFED01000198">
    <property type="protein sequence ID" value="PJE62461.1"/>
    <property type="molecule type" value="Genomic_DNA"/>
</dbReference>
<dbReference type="Proteomes" id="UP000229554">
    <property type="component" value="Unassembled WGS sequence"/>
</dbReference>
<evidence type="ECO:0000256" key="2">
    <source>
        <dbReference type="ARBA" id="ARBA00022692"/>
    </source>
</evidence>
<dbReference type="InterPro" id="IPR036259">
    <property type="entry name" value="MFS_trans_sf"/>
</dbReference>
<keyword evidence="4 5" id="KW-0472">Membrane</keyword>
<feature type="transmembrane region" description="Helical" evidence="5">
    <location>
        <begin position="7"/>
        <end position="29"/>
    </location>
</feature>
<comment type="subcellular location">
    <subcellularLocation>
        <location evidence="1">Membrane</location>
        <topology evidence="1">Multi-pass membrane protein</topology>
    </subcellularLocation>
</comment>
<dbReference type="GO" id="GO:0022857">
    <property type="term" value="F:transmembrane transporter activity"/>
    <property type="evidence" value="ECO:0007669"/>
    <property type="project" value="InterPro"/>
</dbReference>
<feature type="transmembrane region" description="Helical" evidence="5">
    <location>
        <begin position="360"/>
        <end position="379"/>
    </location>
</feature>
<feature type="transmembrane region" description="Helical" evidence="5">
    <location>
        <begin position="136"/>
        <end position="155"/>
    </location>
</feature>
<dbReference type="PANTHER" id="PTHR23530:SF1">
    <property type="entry name" value="PERMEASE, MAJOR FACILITATOR SUPERFAMILY-RELATED"/>
    <property type="match status" value="1"/>
</dbReference>
<dbReference type="PANTHER" id="PTHR23530">
    <property type="entry name" value="TRANSPORT PROTEIN-RELATED"/>
    <property type="match status" value="1"/>
</dbReference>
<dbReference type="PROSITE" id="PS50850">
    <property type="entry name" value="MFS"/>
    <property type="match status" value="1"/>
</dbReference>
<feature type="transmembrane region" description="Helical" evidence="5">
    <location>
        <begin position="282"/>
        <end position="307"/>
    </location>
</feature>